<dbReference type="Proteomes" id="UP000770661">
    <property type="component" value="Unassembled WGS sequence"/>
</dbReference>
<name>A0A8J4YM71_CHIOP</name>
<dbReference type="EMBL" id="JACEEZ010005518">
    <property type="protein sequence ID" value="KAG0725571.1"/>
    <property type="molecule type" value="Genomic_DNA"/>
</dbReference>
<dbReference type="OrthoDB" id="4564at2759"/>
<evidence type="ECO:0000313" key="3">
    <source>
        <dbReference type="Proteomes" id="UP000770661"/>
    </source>
</evidence>
<dbReference type="Gene3D" id="3.10.580.10">
    <property type="entry name" value="CBS-domain"/>
    <property type="match status" value="1"/>
</dbReference>
<comment type="caution">
    <text evidence="2">The sequence shown here is derived from an EMBL/GenBank/DDBJ whole genome shotgun (WGS) entry which is preliminary data.</text>
</comment>
<gene>
    <name evidence="2" type="primary">CLCN2</name>
    <name evidence="2" type="ORF">GWK47_038391</name>
</gene>
<evidence type="ECO:0000313" key="2">
    <source>
        <dbReference type="EMBL" id="KAG0725571.1"/>
    </source>
</evidence>
<dbReference type="AlphaFoldDB" id="A0A8J4YM71"/>
<evidence type="ECO:0000256" key="1">
    <source>
        <dbReference type="SAM" id="MobiDB-lite"/>
    </source>
</evidence>
<proteinExistence type="predicted"/>
<sequence length="223" mass="24779">MVEISLEEQRRWEEEELDKEVDFSKCHIDPAPFQLVERTSLLKVKVPKRGKLPFLHAPSNSEDPPGNLGKKSRHRGLPLQRDDPGPKCGKSTSLECEVPNETRSPQIQNTTSTMLRLSCPPTKPDTAGFPFPSKAPMNPPPFKRHPSEKALALKNEDLRLGRRGAKQPPHPLARQDVLLTALFDLVTKRVGDAPLTRLRCRGAVLLARGRSAASAGQAGRRRL</sequence>
<accession>A0A8J4YM71</accession>
<organism evidence="2 3">
    <name type="scientific">Chionoecetes opilio</name>
    <name type="common">Atlantic snow crab</name>
    <name type="synonym">Cancer opilio</name>
    <dbReference type="NCBI Taxonomy" id="41210"/>
    <lineage>
        <taxon>Eukaryota</taxon>
        <taxon>Metazoa</taxon>
        <taxon>Ecdysozoa</taxon>
        <taxon>Arthropoda</taxon>
        <taxon>Crustacea</taxon>
        <taxon>Multicrustacea</taxon>
        <taxon>Malacostraca</taxon>
        <taxon>Eumalacostraca</taxon>
        <taxon>Eucarida</taxon>
        <taxon>Decapoda</taxon>
        <taxon>Pleocyemata</taxon>
        <taxon>Brachyura</taxon>
        <taxon>Eubrachyura</taxon>
        <taxon>Majoidea</taxon>
        <taxon>Majidae</taxon>
        <taxon>Chionoecetes</taxon>
    </lineage>
</organism>
<reference evidence="2" key="1">
    <citation type="submission" date="2020-07" db="EMBL/GenBank/DDBJ databases">
        <title>The High-quality genome of the commercially important snow crab, Chionoecetes opilio.</title>
        <authorList>
            <person name="Jeong J.-H."/>
            <person name="Ryu S."/>
        </authorList>
    </citation>
    <scope>NUCLEOTIDE SEQUENCE</scope>
    <source>
        <strain evidence="2">MADBK_172401_WGS</strain>
        <tissue evidence="2">Digestive gland</tissue>
    </source>
</reference>
<protein>
    <submittedName>
        <fullName evidence="2">Chloride channel protein 2</fullName>
    </submittedName>
</protein>
<feature type="region of interest" description="Disordered" evidence="1">
    <location>
        <begin position="49"/>
        <end position="105"/>
    </location>
</feature>
<dbReference type="InterPro" id="IPR046342">
    <property type="entry name" value="CBS_dom_sf"/>
</dbReference>
<keyword evidence="3" id="KW-1185">Reference proteome</keyword>